<comment type="similarity">
    <text evidence="5">Belongs to the UTP23/FCF1 family. FCF1 subfamily.</text>
</comment>
<keyword evidence="3" id="KW-0698">rRNA processing</keyword>
<dbReference type="InterPro" id="IPR006984">
    <property type="entry name" value="Fcf1/UTP23"/>
</dbReference>
<dbReference type="Gene3D" id="3.40.50.1010">
    <property type="entry name" value="5'-nuclease"/>
    <property type="match status" value="1"/>
</dbReference>
<reference evidence="7 8" key="1">
    <citation type="journal article" date="2023" name="Life. Sci Alliance">
        <title>Evolutionary insights into 3D genome organization and epigenetic landscape of Vigna mungo.</title>
        <authorList>
            <person name="Junaid A."/>
            <person name="Singh B."/>
            <person name="Bhatia S."/>
        </authorList>
    </citation>
    <scope>NUCLEOTIDE SEQUENCE [LARGE SCALE GENOMIC DNA]</scope>
    <source>
        <strain evidence="7">Urdbean</strain>
    </source>
</reference>
<evidence type="ECO:0000313" key="7">
    <source>
        <dbReference type="EMBL" id="WVZ00203.1"/>
    </source>
</evidence>
<proteinExistence type="inferred from homology"/>
<dbReference type="InterPro" id="IPR029060">
    <property type="entry name" value="PIN-like_dom_sf"/>
</dbReference>
<dbReference type="PANTHER" id="PTHR12416">
    <property type="entry name" value="RRNA-PROCESSING PROTEIN UTP23 HOMOLOG"/>
    <property type="match status" value="1"/>
</dbReference>
<gene>
    <name evidence="7" type="ORF">V8G54_026272</name>
</gene>
<dbReference type="EMBL" id="CP144693">
    <property type="protein sequence ID" value="WVZ00203.1"/>
    <property type="molecule type" value="Genomic_DNA"/>
</dbReference>
<organism evidence="7 8">
    <name type="scientific">Vigna mungo</name>
    <name type="common">Black gram</name>
    <name type="synonym">Phaseolus mungo</name>
    <dbReference type="NCBI Taxonomy" id="3915"/>
    <lineage>
        <taxon>Eukaryota</taxon>
        <taxon>Viridiplantae</taxon>
        <taxon>Streptophyta</taxon>
        <taxon>Embryophyta</taxon>
        <taxon>Tracheophyta</taxon>
        <taxon>Spermatophyta</taxon>
        <taxon>Magnoliopsida</taxon>
        <taxon>eudicotyledons</taxon>
        <taxon>Gunneridae</taxon>
        <taxon>Pentapetalae</taxon>
        <taxon>rosids</taxon>
        <taxon>fabids</taxon>
        <taxon>Fabales</taxon>
        <taxon>Fabaceae</taxon>
        <taxon>Papilionoideae</taxon>
        <taxon>50 kb inversion clade</taxon>
        <taxon>NPAAA clade</taxon>
        <taxon>indigoferoid/millettioid clade</taxon>
        <taxon>Phaseoleae</taxon>
        <taxon>Vigna</taxon>
    </lineage>
</organism>
<name>A0AAQ3MZB4_VIGMU</name>
<evidence type="ECO:0000256" key="3">
    <source>
        <dbReference type="ARBA" id="ARBA00022552"/>
    </source>
</evidence>
<dbReference type="Proteomes" id="UP001374535">
    <property type="component" value="Chromosome 8"/>
</dbReference>
<evidence type="ECO:0000259" key="6">
    <source>
        <dbReference type="SMART" id="SM00670"/>
    </source>
</evidence>
<sequence>MGKAKKGPKFAVRKKIVTSKTIKSYKEEVLNPEKKTIVKEKLPRNIPSHSSALFFQYNTALGPPYRVLVDTNFINFSIQNKLDLEKGMMDCLYAKCEFELNAEVTIIFRYCVVMFFAIIEKLIFVMWHCVCTPCITDCVMAELEKLGQKYRVALRIAKDPRFERILCTHKGTYADDCLVERVTQHKCYIVATCDRDLKRRIRKIPGVPIMYITKHRYSIERLPEATMGGDDDSTSTNDEIREVSEDDEIEEILNEPLPEGANDSTLYKGKLFNDEYF</sequence>
<keyword evidence="2" id="KW-0690">Ribosome biogenesis</keyword>
<dbReference type="SUPFAM" id="SSF88723">
    <property type="entry name" value="PIN domain-like"/>
    <property type="match status" value="1"/>
</dbReference>
<dbReference type="SMART" id="SM00670">
    <property type="entry name" value="PINc"/>
    <property type="match status" value="1"/>
</dbReference>
<dbReference type="GO" id="GO:0032040">
    <property type="term" value="C:small-subunit processome"/>
    <property type="evidence" value="ECO:0007669"/>
    <property type="project" value="InterPro"/>
</dbReference>
<evidence type="ECO:0000256" key="2">
    <source>
        <dbReference type="ARBA" id="ARBA00022517"/>
    </source>
</evidence>
<accession>A0AAQ3MZB4</accession>
<comment type="subcellular location">
    <subcellularLocation>
        <location evidence="1">Nucleus</location>
        <location evidence="1">Nucleolus</location>
    </subcellularLocation>
</comment>
<dbReference type="InterPro" id="IPR002716">
    <property type="entry name" value="PIN_dom"/>
</dbReference>
<evidence type="ECO:0000256" key="4">
    <source>
        <dbReference type="ARBA" id="ARBA00023242"/>
    </source>
</evidence>
<keyword evidence="8" id="KW-1185">Reference proteome</keyword>
<protein>
    <recommendedName>
        <fullName evidence="6">PIN domain-containing protein</fullName>
    </recommendedName>
</protein>
<dbReference type="Pfam" id="PF04900">
    <property type="entry name" value="Fcf1"/>
    <property type="match status" value="1"/>
</dbReference>
<dbReference type="InterPro" id="IPR037503">
    <property type="entry name" value="Fcf1_PIN"/>
</dbReference>
<dbReference type="CDD" id="cd09864">
    <property type="entry name" value="PIN_Fcf1-like"/>
    <property type="match status" value="1"/>
</dbReference>
<evidence type="ECO:0000256" key="1">
    <source>
        <dbReference type="ARBA" id="ARBA00004604"/>
    </source>
</evidence>
<dbReference type="GO" id="GO:0006364">
    <property type="term" value="P:rRNA processing"/>
    <property type="evidence" value="ECO:0007669"/>
    <property type="project" value="UniProtKB-KW"/>
</dbReference>
<keyword evidence="4" id="KW-0539">Nucleus</keyword>
<feature type="domain" description="PIN" evidence="6">
    <location>
        <begin position="65"/>
        <end position="199"/>
    </location>
</feature>
<dbReference type="AlphaFoldDB" id="A0AAQ3MZB4"/>
<evidence type="ECO:0000313" key="8">
    <source>
        <dbReference type="Proteomes" id="UP001374535"/>
    </source>
</evidence>
<evidence type="ECO:0000256" key="5">
    <source>
        <dbReference type="ARBA" id="ARBA00024026"/>
    </source>
</evidence>